<reference evidence="14 15" key="1">
    <citation type="submission" date="2020-01" db="EMBL/GenBank/DDBJ databases">
        <title>Identification and distribution of gene clusters putatively required for synthesis of sphingolipid metabolism inhibitors in phylogenetically diverse species of the filamentous fungus Fusarium.</title>
        <authorList>
            <person name="Kim H.-S."/>
            <person name="Busman M."/>
            <person name="Brown D.W."/>
            <person name="Divon H."/>
            <person name="Uhlig S."/>
            <person name="Proctor R.H."/>
        </authorList>
    </citation>
    <scope>NUCLEOTIDE SEQUENCE [LARGE SCALE GENOMIC DNA]</scope>
    <source>
        <strain evidence="14 15">NRRL 20459</strain>
    </source>
</reference>
<dbReference type="PROSITE" id="PS00498">
    <property type="entry name" value="TYROSINASE_2"/>
    <property type="match status" value="1"/>
</dbReference>
<keyword evidence="8" id="KW-0470">Melanin biosynthesis</keyword>
<dbReference type="AlphaFoldDB" id="A0A8H4KUG6"/>
<comment type="caution">
    <text evidence="14">The sequence shown here is derived from an EMBL/GenBank/DDBJ whole genome shotgun (WGS) entry which is preliminary data.</text>
</comment>
<dbReference type="Pfam" id="PF00264">
    <property type="entry name" value="Tyrosinase"/>
    <property type="match status" value="1"/>
</dbReference>
<evidence type="ECO:0000256" key="3">
    <source>
        <dbReference type="ARBA" id="ARBA00011906"/>
    </source>
</evidence>
<dbReference type="SUPFAM" id="SSF48056">
    <property type="entry name" value="Di-copper centre-containing domain"/>
    <property type="match status" value="1"/>
</dbReference>
<dbReference type="PRINTS" id="PR00092">
    <property type="entry name" value="TYROSINASE"/>
</dbReference>
<dbReference type="InterPro" id="IPR002227">
    <property type="entry name" value="Tyrosinase_Cu-bd"/>
</dbReference>
<evidence type="ECO:0000256" key="4">
    <source>
        <dbReference type="ARBA" id="ARBA00022723"/>
    </source>
</evidence>
<comment type="catalytic activity">
    <reaction evidence="9">
        <text>2 L-dopa + O2 = 2 L-dopaquinone + 2 H2O</text>
        <dbReference type="Rhea" id="RHEA:34287"/>
        <dbReference type="ChEBI" id="CHEBI:15377"/>
        <dbReference type="ChEBI" id="CHEBI:15379"/>
        <dbReference type="ChEBI" id="CHEBI:57504"/>
        <dbReference type="ChEBI" id="CHEBI:57924"/>
        <dbReference type="EC" id="1.14.18.1"/>
    </reaction>
</comment>
<comment type="cofactor">
    <cofactor evidence="1">
        <name>Cu(2+)</name>
        <dbReference type="ChEBI" id="CHEBI:29036"/>
    </cofactor>
</comment>
<feature type="domain" description="Tyrosinase copper-binding" evidence="12">
    <location>
        <begin position="96"/>
        <end position="113"/>
    </location>
</feature>
<evidence type="ECO:0000256" key="5">
    <source>
        <dbReference type="ARBA" id="ARBA00023002"/>
    </source>
</evidence>
<evidence type="ECO:0000256" key="10">
    <source>
        <dbReference type="ARBA" id="ARBA00048881"/>
    </source>
</evidence>
<keyword evidence="6" id="KW-0186">Copper</keyword>
<feature type="region of interest" description="Disordered" evidence="11">
    <location>
        <begin position="698"/>
        <end position="719"/>
    </location>
</feature>
<dbReference type="Pfam" id="PF18132">
    <property type="entry name" value="Tyrosinase_C"/>
    <property type="match status" value="1"/>
</dbReference>
<evidence type="ECO:0000256" key="7">
    <source>
        <dbReference type="ARBA" id="ARBA00023033"/>
    </source>
</evidence>
<dbReference type="GO" id="GO:0004503">
    <property type="term" value="F:tyrosinase activity"/>
    <property type="evidence" value="ECO:0007669"/>
    <property type="project" value="UniProtKB-EC"/>
</dbReference>
<dbReference type="PANTHER" id="PTHR11474">
    <property type="entry name" value="TYROSINASE FAMILY MEMBER"/>
    <property type="match status" value="1"/>
</dbReference>
<sequence>MPTFRPANPTGPYVVKGIPEQDGEPGIRQELRDFKRNADLWNLYLLGLWQFQLVPMEDQLSYFQIAGIHGLPYQAWPLNDEKLEEIKKQDDGFCTHSSILFLTWHRPYLALFETVLHEAVLFVANQFTAEEGRDKYLAAAKEFRMPFWDWARPGLPVFPDEATDSDVARVVMPESLRKEYPDLNKGADGSVEIPNPLYSYDFQAGAGNDFKIENLSSTTRYQSAGVSTEQSPAQQKRALIDSITPFTREVNRELRVEANLRERVVYLLQSYEVFDQVSHNQWDPNQRPPNRGGRPSTVPGLGFGSIEDIHNTLHVLVGGQGRDNLGRGRTGHMSQVPISAFDPIFWLHHTNIDRLVSIWEGLRANPSRPEAWVTTKVSAWGSWVTEAETEEGLNTPLAPFYKDEDNFWTSDDVRNTTQFGYAYPETKSWTFDNPSDYRDDIQQKLRDLYLSGSLANMITASKAGDEKPETILRGRAEKLARVTAAEPPSTAITALSLAVAGSDNTQSQLVSALPPLEVPSIQVPDGRSLVNLAKGDSYLEWLVNIKAVKHTLEGEYLVHVFLGRVPEEEPTCLYTVSPYHIGTFSPLGQSADTGCGKCKRDQAAGTQITGQIPLTIALAERYFAGELENLSEDEVIAYLQKNLHWEVVDKAGQRLQSQRDAVDGLLVGVVSNEVTLPENETDSPRYSPDITVYPEITTKQDGSRGRAEGTGVTEDNKYF</sequence>
<evidence type="ECO:0000259" key="12">
    <source>
        <dbReference type="PROSITE" id="PS00497"/>
    </source>
</evidence>
<dbReference type="PROSITE" id="PS00497">
    <property type="entry name" value="TYROSINASE_1"/>
    <property type="match status" value="1"/>
</dbReference>
<evidence type="ECO:0000313" key="15">
    <source>
        <dbReference type="Proteomes" id="UP000554235"/>
    </source>
</evidence>
<evidence type="ECO:0000256" key="6">
    <source>
        <dbReference type="ARBA" id="ARBA00023008"/>
    </source>
</evidence>
<feature type="domain" description="Tyrosinase copper-binding" evidence="13">
    <location>
        <begin position="342"/>
        <end position="353"/>
    </location>
</feature>
<keyword evidence="15" id="KW-1185">Reference proteome</keyword>
<dbReference type="InterPro" id="IPR008922">
    <property type="entry name" value="Di-copper_centre_dom_sf"/>
</dbReference>
<feature type="region of interest" description="Disordered" evidence="11">
    <location>
        <begin position="279"/>
        <end position="299"/>
    </location>
</feature>
<organism evidence="14 15">
    <name type="scientific">Fusarium albosuccineum</name>
    <dbReference type="NCBI Taxonomy" id="1237068"/>
    <lineage>
        <taxon>Eukaryota</taxon>
        <taxon>Fungi</taxon>
        <taxon>Dikarya</taxon>
        <taxon>Ascomycota</taxon>
        <taxon>Pezizomycotina</taxon>
        <taxon>Sordariomycetes</taxon>
        <taxon>Hypocreomycetidae</taxon>
        <taxon>Hypocreales</taxon>
        <taxon>Nectriaceae</taxon>
        <taxon>Fusarium</taxon>
        <taxon>Fusarium decemcellulare species complex</taxon>
    </lineage>
</organism>
<accession>A0A8H4KUG6</accession>
<dbReference type="PANTHER" id="PTHR11474:SF76">
    <property type="entry name" value="SHKT DOMAIN-CONTAINING PROTEIN"/>
    <property type="match status" value="1"/>
</dbReference>
<keyword evidence="7" id="KW-0503">Monooxygenase</keyword>
<evidence type="ECO:0000256" key="8">
    <source>
        <dbReference type="ARBA" id="ARBA00023101"/>
    </source>
</evidence>
<name>A0A8H4KUG6_9HYPO</name>
<comment type="similarity">
    <text evidence="2">Belongs to the tyrosinase family.</text>
</comment>
<dbReference type="OrthoDB" id="1658288at2759"/>
<evidence type="ECO:0000256" key="9">
    <source>
        <dbReference type="ARBA" id="ARBA00048233"/>
    </source>
</evidence>
<gene>
    <name evidence="14" type="ORF">FALBO_15529</name>
</gene>
<dbReference type="InterPro" id="IPR050316">
    <property type="entry name" value="Tyrosinase/Hemocyanin"/>
</dbReference>
<evidence type="ECO:0000313" key="14">
    <source>
        <dbReference type="EMBL" id="KAF4455889.1"/>
    </source>
</evidence>
<comment type="catalytic activity">
    <reaction evidence="10">
        <text>L-tyrosine + O2 = L-dopaquinone + H2O</text>
        <dbReference type="Rhea" id="RHEA:18117"/>
        <dbReference type="ChEBI" id="CHEBI:15377"/>
        <dbReference type="ChEBI" id="CHEBI:15379"/>
        <dbReference type="ChEBI" id="CHEBI:57924"/>
        <dbReference type="ChEBI" id="CHEBI:58315"/>
        <dbReference type="EC" id="1.14.18.1"/>
    </reaction>
</comment>
<evidence type="ECO:0000259" key="13">
    <source>
        <dbReference type="PROSITE" id="PS00498"/>
    </source>
</evidence>
<dbReference type="InterPro" id="IPR041640">
    <property type="entry name" value="Tyrosinase_C"/>
</dbReference>
<evidence type="ECO:0000256" key="2">
    <source>
        <dbReference type="ARBA" id="ARBA00009928"/>
    </source>
</evidence>
<proteinExistence type="inferred from homology"/>
<protein>
    <recommendedName>
        <fullName evidence="3">tyrosinase</fullName>
        <ecNumber evidence="3">1.14.18.1</ecNumber>
    </recommendedName>
</protein>
<dbReference type="Gene3D" id="2.60.310.20">
    <property type="match status" value="1"/>
</dbReference>
<dbReference type="Gene3D" id="1.10.1280.10">
    <property type="entry name" value="Di-copper center containing domain from catechol oxidase"/>
    <property type="match status" value="1"/>
</dbReference>
<keyword evidence="4" id="KW-0479">Metal-binding</keyword>
<dbReference type="EMBL" id="JAADYS010002709">
    <property type="protein sequence ID" value="KAF4455889.1"/>
    <property type="molecule type" value="Genomic_DNA"/>
</dbReference>
<dbReference type="Proteomes" id="UP000554235">
    <property type="component" value="Unassembled WGS sequence"/>
</dbReference>
<evidence type="ECO:0000256" key="1">
    <source>
        <dbReference type="ARBA" id="ARBA00001973"/>
    </source>
</evidence>
<feature type="compositionally biased region" description="Low complexity" evidence="11">
    <location>
        <begin position="284"/>
        <end position="295"/>
    </location>
</feature>
<dbReference type="GO" id="GO:0042438">
    <property type="term" value="P:melanin biosynthetic process"/>
    <property type="evidence" value="ECO:0007669"/>
    <property type="project" value="UniProtKB-KW"/>
</dbReference>
<dbReference type="GO" id="GO:0046872">
    <property type="term" value="F:metal ion binding"/>
    <property type="evidence" value="ECO:0007669"/>
    <property type="project" value="UniProtKB-KW"/>
</dbReference>
<evidence type="ECO:0000256" key="11">
    <source>
        <dbReference type="SAM" id="MobiDB-lite"/>
    </source>
</evidence>
<keyword evidence="5" id="KW-0560">Oxidoreductase</keyword>
<dbReference type="EC" id="1.14.18.1" evidence="3"/>